<evidence type="ECO:0000313" key="11">
    <source>
        <dbReference type="Proteomes" id="UP000027195"/>
    </source>
</evidence>
<dbReference type="GO" id="GO:0043021">
    <property type="term" value="F:ribonucleoprotein complex binding"/>
    <property type="evidence" value="ECO:0007669"/>
    <property type="project" value="UniProtKB-UniRule"/>
</dbReference>
<reference evidence="11" key="1">
    <citation type="journal article" date="2014" name="Proc. Natl. Acad. Sci. U.S.A.">
        <title>Extensive sampling of basidiomycete genomes demonstrates inadequacy of the white-rot/brown-rot paradigm for wood decay fungi.</title>
        <authorList>
            <person name="Riley R."/>
            <person name="Salamov A.A."/>
            <person name="Brown D.W."/>
            <person name="Nagy L.G."/>
            <person name="Floudas D."/>
            <person name="Held B.W."/>
            <person name="Levasseur A."/>
            <person name="Lombard V."/>
            <person name="Morin E."/>
            <person name="Otillar R."/>
            <person name="Lindquist E.A."/>
            <person name="Sun H."/>
            <person name="LaButti K.M."/>
            <person name="Schmutz J."/>
            <person name="Jabbour D."/>
            <person name="Luo H."/>
            <person name="Baker S.E."/>
            <person name="Pisabarro A.G."/>
            <person name="Walton J.D."/>
            <person name="Blanchette R.A."/>
            <person name="Henrissat B."/>
            <person name="Martin F."/>
            <person name="Cullen D."/>
            <person name="Hibbett D.S."/>
            <person name="Grigoriev I.V."/>
        </authorList>
    </citation>
    <scope>NUCLEOTIDE SEQUENCE [LARGE SCALE GENOMIC DNA]</scope>
    <source>
        <strain evidence="11">FD-172 SS1</strain>
    </source>
</reference>
<dbReference type="InterPro" id="IPR012972">
    <property type="entry name" value="NLE"/>
</dbReference>
<feature type="domain" description="NLE" evidence="9">
    <location>
        <begin position="14"/>
        <end position="73"/>
    </location>
</feature>
<evidence type="ECO:0000256" key="5">
    <source>
        <dbReference type="ARBA" id="ARBA00023242"/>
    </source>
</evidence>
<dbReference type="Pfam" id="PF08154">
    <property type="entry name" value="NLE"/>
    <property type="match status" value="1"/>
</dbReference>
<dbReference type="InterPro" id="IPR001680">
    <property type="entry name" value="WD40_rpt"/>
</dbReference>
<dbReference type="InterPro" id="IPR019775">
    <property type="entry name" value="WD40_repeat_CS"/>
</dbReference>
<dbReference type="InParanoid" id="A0A067MIC5"/>
<evidence type="ECO:0000256" key="1">
    <source>
        <dbReference type="ARBA" id="ARBA00022517"/>
    </source>
</evidence>
<comment type="subcellular location">
    <subcellularLocation>
        <location evidence="6">Nucleus</location>
        <location evidence="6">Nucleolus</location>
    </subcellularLocation>
    <subcellularLocation>
        <location evidence="6">Nucleus</location>
        <location evidence="6">Nucleoplasm</location>
    </subcellularLocation>
</comment>
<dbReference type="SMART" id="SM00320">
    <property type="entry name" value="WD40"/>
    <property type="match status" value="6"/>
</dbReference>
<dbReference type="Pfam" id="PF00400">
    <property type="entry name" value="WD40"/>
    <property type="match status" value="4"/>
</dbReference>
<dbReference type="FunCoup" id="A0A067MIC5">
    <property type="interactions" value="440"/>
</dbReference>
<dbReference type="InterPro" id="IPR028599">
    <property type="entry name" value="WDR12/Ytm1"/>
</dbReference>
<feature type="region of interest" description="Disordered" evidence="8">
    <location>
        <begin position="242"/>
        <end position="263"/>
    </location>
</feature>
<dbReference type="GO" id="GO:0030687">
    <property type="term" value="C:preribosome, large subunit precursor"/>
    <property type="evidence" value="ECO:0007669"/>
    <property type="project" value="UniProtKB-UniRule"/>
</dbReference>
<keyword evidence="11" id="KW-1185">Reference proteome</keyword>
<dbReference type="GO" id="GO:0000463">
    <property type="term" value="P:maturation of LSU-rRNA from tricistronic rRNA transcript (SSU-rRNA, 5.8S rRNA, LSU-rRNA)"/>
    <property type="evidence" value="ECO:0007669"/>
    <property type="project" value="UniProtKB-UniRule"/>
</dbReference>
<evidence type="ECO:0000256" key="4">
    <source>
        <dbReference type="ARBA" id="ARBA00022737"/>
    </source>
</evidence>
<accession>A0A067MIC5</accession>
<feature type="region of interest" description="Disordered" evidence="8">
    <location>
        <begin position="352"/>
        <end position="373"/>
    </location>
</feature>
<keyword evidence="3 7" id="KW-0853">WD repeat</keyword>
<dbReference type="GO" id="GO:0000466">
    <property type="term" value="P:maturation of 5.8S rRNA from tricistronic rRNA transcript (SSU-rRNA, 5.8S rRNA, LSU-rRNA)"/>
    <property type="evidence" value="ECO:0007669"/>
    <property type="project" value="UniProtKB-UniRule"/>
</dbReference>
<name>A0A067MIC5_BOTB1</name>
<dbReference type="STRING" id="930990.A0A067MIC5"/>
<comment type="function">
    <text evidence="6">Component of the NOP7 complex, which is required for maturation of the 25S and 5.8S ribosomal RNAs and formation of the 60S ribosome.</text>
</comment>
<dbReference type="EMBL" id="KL198033">
    <property type="protein sequence ID" value="KDQ15284.1"/>
    <property type="molecule type" value="Genomic_DNA"/>
</dbReference>
<dbReference type="Proteomes" id="UP000027195">
    <property type="component" value="Unassembled WGS sequence"/>
</dbReference>
<evidence type="ECO:0000256" key="7">
    <source>
        <dbReference type="PROSITE-ProRule" id="PRU00221"/>
    </source>
</evidence>
<dbReference type="HAMAP" id="MF_03029">
    <property type="entry name" value="WDR12"/>
    <property type="match status" value="1"/>
</dbReference>
<evidence type="ECO:0000256" key="6">
    <source>
        <dbReference type="HAMAP-Rule" id="MF_03029"/>
    </source>
</evidence>
<evidence type="ECO:0000256" key="2">
    <source>
        <dbReference type="ARBA" id="ARBA00022552"/>
    </source>
</evidence>
<evidence type="ECO:0000256" key="8">
    <source>
        <dbReference type="SAM" id="MobiDB-lite"/>
    </source>
</evidence>
<dbReference type="PANTHER" id="PTHR19855">
    <property type="entry name" value="WD40 REPEAT PROTEIN 12, 37"/>
    <property type="match status" value="1"/>
</dbReference>
<keyword evidence="4" id="KW-0677">Repeat</keyword>
<proteinExistence type="inferred from homology"/>
<comment type="subunit">
    <text evidence="6">Component of the NOP7 complex, composed of ERB1, NOP7 and YTM1. Within the NOP7 complex ERB1 appears to interact directly with NOP7 and YTM1. The NOP7 complex also associates with the 66S pre-ribosome.</text>
</comment>
<dbReference type="HOGENOM" id="CLU_000288_57_0_1"/>
<dbReference type="GO" id="GO:0005730">
    <property type="term" value="C:nucleolus"/>
    <property type="evidence" value="ECO:0007669"/>
    <property type="project" value="UniProtKB-SubCell"/>
</dbReference>
<comment type="similarity">
    <text evidence="6">Belongs to the WD repeat WDR12/YTM1 family.</text>
</comment>
<dbReference type="GO" id="GO:0005654">
    <property type="term" value="C:nucleoplasm"/>
    <property type="evidence" value="ECO:0007669"/>
    <property type="project" value="UniProtKB-SubCell"/>
</dbReference>
<dbReference type="PROSITE" id="PS00678">
    <property type="entry name" value="WD_REPEATS_1"/>
    <property type="match status" value="1"/>
</dbReference>
<dbReference type="PROSITE" id="PS50082">
    <property type="entry name" value="WD_REPEATS_2"/>
    <property type="match status" value="2"/>
</dbReference>
<evidence type="ECO:0000256" key="3">
    <source>
        <dbReference type="ARBA" id="ARBA00022574"/>
    </source>
</evidence>
<feature type="compositionally biased region" description="Low complexity" evidence="8">
    <location>
        <begin position="364"/>
        <end position="373"/>
    </location>
</feature>
<dbReference type="PROSITE" id="PS50294">
    <property type="entry name" value="WD_REPEATS_REGION"/>
    <property type="match status" value="1"/>
</dbReference>
<organism evidence="10 11">
    <name type="scientific">Botryobasidium botryosum (strain FD-172 SS1)</name>
    <dbReference type="NCBI Taxonomy" id="930990"/>
    <lineage>
        <taxon>Eukaryota</taxon>
        <taxon>Fungi</taxon>
        <taxon>Dikarya</taxon>
        <taxon>Basidiomycota</taxon>
        <taxon>Agaricomycotina</taxon>
        <taxon>Agaricomycetes</taxon>
        <taxon>Cantharellales</taxon>
        <taxon>Botryobasidiaceae</taxon>
        <taxon>Botryobasidium</taxon>
    </lineage>
</organism>
<dbReference type="Gene3D" id="2.130.10.10">
    <property type="entry name" value="YVTN repeat-like/Quinoprotein amine dehydrogenase"/>
    <property type="match status" value="1"/>
</dbReference>
<dbReference type="SUPFAM" id="SSF50978">
    <property type="entry name" value="WD40 repeat-like"/>
    <property type="match status" value="1"/>
</dbReference>
<dbReference type="OrthoDB" id="10251381at2759"/>
<evidence type="ECO:0000313" key="10">
    <source>
        <dbReference type="EMBL" id="KDQ15284.1"/>
    </source>
</evidence>
<dbReference type="PANTHER" id="PTHR19855:SF11">
    <property type="entry name" value="RIBOSOME BIOGENESIS PROTEIN WDR12"/>
    <property type="match status" value="1"/>
</dbReference>
<dbReference type="InterPro" id="IPR036322">
    <property type="entry name" value="WD40_repeat_dom_sf"/>
</dbReference>
<feature type="repeat" description="WD" evidence="7">
    <location>
        <begin position="356"/>
        <end position="398"/>
    </location>
</feature>
<evidence type="ECO:0000259" key="9">
    <source>
        <dbReference type="Pfam" id="PF08154"/>
    </source>
</evidence>
<gene>
    <name evidence="6" type="primary">YTM1</name>
    <name evidence="10" type="ORF">BOTBODRAFT_31942</name>
</gene>
<keyword evidence="5 6" id="KW-0539">Nucleus</keyword>
<sequence>MASLSAAPTPRTIPIILKTRTPYVIPAEKYMVPTTWRRFHLSQLINKVLALPTPVPFDFIANGEMISDSLGEWCDKNKHGEEETLEIEYVQSVMPPQHMSSLPHPDWVSSISCRIPGHFLTGSYDSVVRLYDNRQELVHAISGHTGPVSSVAFVSGTDSMLIASASYDTTARLTLLDEADGPKPLASLHLHTAAVSSVTSNPAGSHLLTAGWDSLIGLWTTDVPSSHEIPIDSVLLPSTDLGPRKRRKLASQPTSVDDVKRKAPSAVLKSHTARVSKAIWSSVESQKEKAWSCGWDCTWRSWDVEIGVCSGTTTAPEKVLLDMAITSDARTLAIASADRTVLLYSTTASSNPTPSHLVHPAPPTSVSTHPTSSHHIISGAQDGIVRMWDVRSTKAAVANFKREDEAGNKAGRVLAVDWAKDELVGIAGEKGVDVWKCETGL</sequence>
<keyword evidence="2 6" id="KW-0698">rRNA processing</keyword>
<protein>
    <recommendedName>
        <fullName evidence="6">Ribosome biogenesis protein YTM1</fullName>
    </recommendedName>
</protein>
<dbReference type="InterPro" id="IPR015943">
    <property type="entry name" value="WD40/YVTN_repeat-like_dom_sf"/>
</dbReference>
<feature type="repeat" description="WD" evidence="7">
    <location>
        <begin position="188"/>
        <end position="219"/>
    </location>
</feature>
<keyword evidence="1 6" id="KW-0690">Ribosome biogenesis</keyword>
<dbReference type="AlphaFoldDB" id="A0A067MIC5"/>